<dbReference type="Gene3D" id="3.10.450.530">
    <property type="entry name" value="Ribonuclease toxin, BrnT, of type II toxin-antitoxin system"/>
    <property type="match status" value="1"/>
</dbReference>
<organism evidence="1">
    <name type="scientific">uncultured Thiotrichaceae bacterium</name>
    <dbReference type="NCBI Taxonomy" id="298394"/>
    <lineage>
        <taxon>Bacteria</taxon>
        <taxon>Pseudomonadati</taxon>
        <taxon>Pseudomonadota</taxon>
        <taxon>Gammaproteobacteria</taxon>
        <taxon>Thiotrichales</taxon>
        <taxon>Thiotrichaceae</taxon>
        <taxon>environmental samples</taxon>
    </lineage>
</organism>
<sequence>MQFEWDDNKAKSNLKKHDISFQEATTTFSDTMGLTFDDSDHSVGELRLLTFGRTKTDKLLVVSHTELEEGKIRLISARPMTKQEQRIYQDG</sequence>
<protein>
    <recommendedName>
        <fullName evidence="2">BrnT family toxin</fullName>
    </recommendedName>
</protein>
<dbReference type="AlphaFoldDB" id="A0A6S6SEJ9"/>
<reference evidence="1" key="1">
    <citation type="submission" date="2020-01" db="EMBL/GenBank/DDBJ databases">
        <authorList>
            <person name="Meier V. D."/>
            <person name="Meier V D."/>
        </authorList>
    </citation>
    <scope>NUCLEOTIDE SEQUENCE</scope>
    <source>
        <strain evidence="1">HLG_WM_MAG_09</strain>
    </source>
</reference>
<dbReference type="EMBL" id="CACVAT010000036">
    <property type="protein sequence ID" value="CAA6801722.1"/>
    <property type="molecule type" value="Genomic_DNA"/>
</dbReference>
<dbReference type="Pfam" id="PF04365">
    <property type="entry name" value="BrnT_toxin"/>
    <property type="match status" value="1"/>
</dbReference>
<gene>
    <name evidence="1" type="ORF">HELGO_WM71092</name>
</gene>
<evidence type="ECO:0000313" key="1">
    <source>
        <dbReference type="EMBL" id="CAA6801722.1"/>
    </source>
</evidence>
<evidence type="ECO:0008006" key="2">
    <source>
        <dbReference type="Google" id="ProtNLM"/>
    </source>
</evidence>
<name>A0A6S6SEJ9_9GAMM</name>
<proteinExistence type="predicted"/>
<dbReference type="InterPro" id="IPR038573">
    <property type="entry name" value="BrnT_sf"/>
</dbReference>
<dbReference type="InterPro" id="IPR007460">
    <property type="entry name" value="BrnT_toxin"/>
</dbReference>
<accession>A0A6S6SEJ9</accession>